<feature type="transmembrane region" description="Helical" evidence="6">
    <location>
        <begin position="147"/>
        <end position="167"/>
    </location>
</feature>
<feature type="transmembrane region" description="Helical" evidence="6">
    <location>
        <begin position="217"/>
        <end position="243"/>
    </location>
</feature>
<dbReference type="InterPro" id="IPR001898">
    <property type="entry name" value="SLC13A/DASS"/>
</dbReference>
<keyword evidence="2" id="KW-0813">Transport</keyword>
<dbReference type="Pfam" id="PF03600">
    <property type="entry name" value="CitMHS"/>
    <property type="match status" value="1"/>
</dbReference>
<dbReference type="Proteomes" id="UP000315003">
    <property type="component" value="Chromosome"/>
</dbReference>
<evidence type="ECO:0000259" key="7">
    <source>
        <dbReference type="Pfam" id="PF03600"/>
    </source>
</evidence>
<proteinExistence type="predicted"/>
<feature type="transmembrane region" description="Helical" evidence="6">
    <location>
        <begin position="40"/>
        <end position="73"/>
    </location>
</feature>
<dbReference type="InterPro" id="IPR004680">
    <property type="entry name" value="Cit_transptr-like_dom"/>
</dbReference>
<keyword evidence="5 6" id="KW-0472">Membrane</keyword>
<comment type="subcellular location">
    <subcellularLocation>
        <location evidence="1">Membrane</location>
        <topology evidence="1">Multi-pass membrane protein</topology>
    </subcellularLocation>
</comment>
<keyword evidence="4 6" id="KW-1133">Transmembrane helix</keyword>
<dbReference type="GO" id="GO:0005315">
    <property type="term" value="F:phosphate transmembrane transporter activity"/>
    <property type="evidence" value="ECO:0007669"/>
    <property type="project" value="TreeGrafter"/>
</dbReference>
<evidence type="ECO:0000256" key="1">
    <source>
        <dbReference type="ARBA" id="ARBA00004141"/>
    </source>
</evidence>
<protein>
    <submittedName>
        <fullName evidence="8">Sodium-dependent dicarboxylate transporter SdcS</fullName>
    </submittedName>
</protein>
<feature type="transmembrane region" description="Helical" evidence="6">
    <location>
        <begin position="287"/>
        <end position="306"/>
    </location>
</feature>
<feature type="transmembrane region" description="Helical" evidence="6">
    <location>
        <begin position="318"/>
        <end position="341"/>
    </location>
</feature>
<feature type="transmembrane region" description="Helical" evidence="6">
    <location>
        <begin position="6"/>
        <end position="28"/>
    </location>
</feature>
<feature type="domain" description="Citrate transporter-like" evidence="7">
    <location>
        <begin position="48"/>
        <end position="387"/>
    </location>
</feature>
<reference evidence="8 9" key="1">
    <citation type="submission" date="2019-02" db="EMBL/GenBank/DDBJ databases">
        <title>Deep-cultivation of Planctomycetes and their phenomic and genomic characterization uncovers novel biology.</title>
        <authorList>
            <person name="Wiegand S."/>
            <person name="Jogler M."/>
            <person name="Boedeker C."/>
            <person name="Pinto D."/>
            <person name="Vollmers J."/>
            <person name="Rivas-Marin E."/>
            <person name="Kohn T."/>
            <person name="Peeters S.H."/>
            <person name="Heuer A."/>
            <person name="Rast P."/>
            <person name="Oberbeckmann S."/>
            <person name="Bunk B."/>
            <person name="Jeske O."/>
            <person name="Meyerdierks A."/>
            <person name="Storesund J.E."/>
            <person name="Kallscheuer N."/>
            <person name="Luecker S."/>
            <person name="Lage O.M."/>
            <person name="Pohl T."/>
            <person name="Merkel B.J."/>
            <person name="Hornburger P."/>
            <person name="Mueller R.-W."/>
            <person name="Bruemmer F."/>
            <person name="Labrenz M."/>
            <person name="Spormann A.M."/>
            <person name="Op den Camp H."/>
            <person name="Overmann J."/>
            <person name="Amann R."/>
            <person name="Jetten M.S.M."/>
            <person name="Mascher T."/>
            <person name="Medema M.H."/>
            <person name="Devos D.P."/>
            <person name="Kaster A.-K."/>
            <person name="Ovreas L."/>
            <person name="Rohde M."/>
            <person name="Galperin M.Y."/>
            <person name="Jogler C."/>
        </authorList>
    </citation>
    <scope>NUCLEOTIDE SEQUENCE [LARGE SCALE GENOMIC DNA]</scope>
    <source>
        <strain evidence="8 9">SV_7m_r</strain>
    </source>
</reference>
<dbReference type="PANTHER" id="PTHR10283">
    <property type="entry name" value="SOLUTE CARRIER FAMILY 13 MEMBER"/>
    <property type="match status" value="1"/>
</dbReference>
<dbReference type="PANTHER" id="PTHR10283:SF92">
    <property type="entry name" value="LOW-AFFINITY PHOSPHATE TRANSPORTER PHO91"/>
    <property type="match status" value="1"/>
</dbReference>
<feature type="transmembrane region" description="Helical" evidence="6">
    <location>
        <begin position="88"/>
        <end position="106"/>
    </location>
</feature>
<gene>
    <name evidence="8" type="primary">sdcS_1</name>
    <name evidence="8" type="ORF">SV7mr_37680</name>
</gene>
<feature type="transmembrane region" description="Helical" evidence="6">
    <location>
        <begin position="263"/>
        <end position="281"/>
    </location>
</feature>
<evidence type="ECO:0000256" key="3">
    <source>
        <dbReference type="ARBA" id="ARBA00022692"/>
    </source>
</evidence>
<organism evidence="8 9">
    <name type="scientific">Stieleria bergensis</name>
    <dbReference type="NCBI Taxonomy" id="2528025"/>
    <lineage>
        <taxon>Bacteria</taxon>
        <taxon>Pseudomonadati</taxon>
        <taxon>Planctomycetota</taxon>
        <taxon>Planctomycetia</taxon>
        <taxon>Pirellulales</taxon>
        <taxon>Pirellulaceae</taxon>
        <taxon>Stieleria</taxon>
    </lineage>
</organism>
<evidence type="ECO:0000256" key="5">
    <source>
        <dbReference type="ARBA" id="ARBA00023136"/>
    </source>
</evidence>
<feature type="transmembrane region" description="Helical" evidence="6">
    <location>
        <begin position="353"/>
        <end position="370"/>
    </location>
</feature>
<feature type="transmembrane region" description="Helical" evidence="6">
    <location>
        <begin position="179"/>
        <end position="197"/>
    </location>
</feature>
<dbReference type="RefSeq" id="WP_145275103.1">
    <property type="nucleotide sequence ID" value="NZ_CP036272.1"/>
</dbReference>
<evidence type="ECO:0000313" key="8">
    <source>
        <dbReference type="EMBL" id="QDT61234.1"/>
    </source>
</evidence>
<dbReference type="CDD" id="cd01115">
    <property type="entry name" value="SLC13_permease"/>
    <property type="match status" value="1"/>
</dbReference>
<dbReference type="AlphaFoldDB" id="A0A517SYK9"/>
<keyword evidence="3 6" id="KW-0812">Transmembrane</keyword>
<feature type="transmembrane region" description="Helical" evidence="6">
    <location>
        <begin position="434"/>
        <end position="453"/>
    </location>
</feature>
<evidence type="ECO:0000256" key="2">
    <source>
        <dbReference type="ARBA" id="ARBA00022448"/>
    </source>
</evidence>
<evidence type="ECO:0000313" key="9">
    <source>
        <dbReference type="Proteomes" id="UP000315003"/>
    </source>
</evidence>
<keyword evidence="9" id="KW-1185">Reference proteome</keyword>
<evidence type="ECO:0000256" key="4">
    <source>
        <dbReference type="ARBA" id="ARBA00022989"/>
    </source>
</evidence>
<dbReference type="EMBL" id="CP036272">
    <property type="protein sequence ID" value="QDT61234.1"/>
    <property type="molecule type" value="Genomic_DNA"/>
</dbReference>
<accession>A0A517SYK9</accession>
<evidence type="ECO:0000256" key="6">
    <source>
        <dbReference type="SAM" id="Phobius"/>
    </source>
</evidence>
<dbReference type="NCBIfam" id="TIGR00785">
    <property type="entry name" value="dass"/>
    <property type="match status" value="1"/>
</dbReference>
<sequence>MNKQVIGGGLVMLTLLCFLSGVGFETLAERDMTQSSYIALGILIIAAVAWITEAVPLFVTGLSVLFLALVWLYPQTQSDGLDVSKDSFLVAFFSDVIVLFLGGFALSAAMNKRRLDEWIASAIISRVGGSLPLLMLAVMVVTAFLSMWLSNTATAAMMLAMVLPITARMSDSGPGAKGLVLAVPFAANIGGLGTPVGSPPNAIALQYMTDLDLAPTFFEWMLVGVPAVISLLVIAWFMLLWFFRDPDCRLPALKREVEIKRDVRYWLLIGTVLLTAVGWMTSSFHGYSSGTVAMVPLLIFFSCRILETKDLREMPWDILLMMGGGLCLGTVINGSGLAAWLVQQLPVSGMGPYALTVIFGITAVSMASLMSNTATANLLIPIVMGFHVEPSSAPVMIGTAFACSLAMPLPVSTPPNAMAFSSGKIAMSDMIKPGLALTVIGILLALTVGYWWWDFVGLW</sequence>
<feature type="transmembrane region" description="Helical" evidence="6">
    <location>
        <begin position="118"/>
        <end position="141"/>
    </location>
</feature>
<dbReference type="GO" id="GO:0005886">
    <property type="term" value="C:plasma membrane"/>
    <property type="evidence" value="ECO:0007669"/>
    <property type="project" value="TreeGrafter"/>
</dbReference>
<dbReference type="OrthoDB" id="9766267at2"/>
<name>A0A517SYK9_9BACT</name>